<accession>A0AAE3DLI6</accession>
<organism evidence="3 4">
    <name type="scientific">Gallintestinimicrobium propionicum</name>
    <dbReference type="NCBI Taxonomy" id="2981770"/>
    <lineage>
        <taxon>Bacteria</taxon>
        <taxon>Bacillati</taxon>
        <taxon>Bacillota</taxon>
        <taxon>Clostridia</taxon>
        <taxon>Lachnospirales</taxon>
        <taxon>Lachnospiraceae</taxon>
        <taxon>Gallintestinimicrobium</taxon>
    </lineage>
</organism>
<feature type="domain" description="YheO-like" evidence="1">
    <location>
        <begin position="10"/>
        <end position="119"/>
    </location>
</feature>
<dbReference type="InterPro" id="IPR039446">
    <property type="entry name" value="DauR-like"/>
</dbReference>
<protein>
    <submittedName>
        <fullName evidence="3">Helix-turn-helix transcriptional regulator</fullName>
    </submittedName>
</protein>
<dbReference type="InterPro" id="IPR013559">
    <property type="entry name" value="YheO"/>
</dbReference>
<gene>
    <name evidence="3" type="ORF">LKD45_01340</name>
</gene>
<feature type="domain" description="Transcriptional regulator DauR-like HTH" evidence="2">
    <location>
        <begin position="150"/>
        <end position="211"/>
    </location>
</feature>
<proteinExistence type="predicted"/>
<reference evidence="3 4" key="1">
    <citation type="submission" date="2021-10" db="EMBL/GenBank/DDBJ databases">
        <title>Anaerobic single-cell dispensing facilitates the cultivation of human gut bacteria.</title>
        <authorList>
            <person name="Afrizal A."/>
        </authorList>
    </citation>
    <scope>NUCLEOTIDE SEQUENCE [LARGE SCALE GENOMIC DNA]</scope>
    <source>
        <strain evidence="3 4">CLA-AA-H244</strain>
    </source>
</reference>
<dbReference type="PANTHER" id="PTHR35568:SF1">
    <property type="entry name" value="TRANSCRIPTIONAL REGULATOR DAUR"/>
    <property type="match status" value="1"/>
</dbReference>
<evidence type="ECO:0000259" key="2">
    <source>
        <dbReference type="Pfam" id="PF13309"/>
    </source>
</evidence>
<name>A0AAE3DLI6_9FIRM</name>
<evidence type="ECO:0000259" key="1">
    <source>
        <dbReference type="Pfam" id="PF08348"/>
    </source>
</evidence>
<dbReference type="RefSeq" id="WP_118496111.1">
    <property type="nucleotide sequence ID" value="NZ_JAJEQF010000002.1"/>
</dbReference>
<evidence type="ECO:0000313" key="3">
    <source>
        <dbReference type="EMBL" id="MCC2166352.1"/>
    </source>
</evidence>
<sequence length="218" mass="24597">MENRELHPNLQAALQLVEGIFQMLGSRYEVILHDLSHVESSIVALAGDVTHRKIGGPVTNYLLQLLQKYGDSAPNSINYRNVTTDGRILRSSTIFIRDENGHIVGSLCINQDLTDYIVASRLHQEMVSFQHPAEEDEAEELFAHDISEVMEDMVRTELGMVQKPVAYMQKEDKLSIVGNLANRGIFDVKGSVEYVAECLGVTNFTVYNYLKELRVKNK</sequence>
<dbReference type="PANTHER" id="PTHR35568">
    <property type="entry name" value="TRANSCRIPTIONAL REGULATOR DAUR"/>
    <property type="match status" value="1"/>
</dbReference>
<comment type="caution">
    <text evidence="3">The sequence shown here is derived from an EMBL/GenBank/DDBJ whole genome shotgun (WGS) entry which is preliminary data.</text>
</comment>
<keyword evidence="4" id="KW-1185">Reference proteome</keyword>
<dbReference type="Pfam" id="PF08348">
    <property type="entry name" value="PAS_6"/>
    <property type="match status" value="1"/>
</dbReference>
<dbReference type="EMBL" id="JAJEQF010000002">
    <property type="protein sequence ID" value="MCC2166352.1"/>
    <property type="molecule type" value="Genomic_DNA"/>
</dbReference>
<dbReference type="InterPro" id="IPR039445">
    <property type="entry name" value="DauR-like_HTH"/>
</dbReference>
<dbReference type="Pfam" id="PF13309">
    <property type="entry name" value="HTH_22"/>
    <property type="match status" value="1"/>
</dbReference>
<dbReference type="AlphaFoldDB" id="A0AAE3DLI6"/>
<evidence type="ECO:0000313" key="4">
    <source>
        <dbReference type="Proteomes" id="UP001199355"/>
    </source>
</evidence>
<dbReference type="Proteomes" id="UP001199355">
    <property type="component" value="Unassembled WGS sequence"/>
</dbReference>